<keyword evidence="3" id="KW-1185">Reference proteome</keyword>
<gene>
    <name evidence="2" type="ORF">ETB97_010935</name>
</gene>
<evidence type="ECO:0000313" key="3">
    <source>
        <dbReference type="Proteomes" id="UP000541154"/>
    </source>
</evidence>
<protein>
    <submittedName>
        <fullName evidence="2">Uncharacterized protein</fullName>
    </submittedName>
</protein>
<keyword evidence="1" id="KW-1133">Transmembrane helix</keyword>
<name>A0A8H5ZV59_PETAA</name>
<keyword evidence="1" id="KW-0472">Membrane</keyword>
<dbReference type="EMBL" id="SPNV01000611">
    <property type="protein sequence ID" value="KAF5854885.1"/>
    <property type="molecule type" value="Genomic_DNA"/>
</dbReference>
<evidence type="ECO:0000256" key="1">
    <source>
        <dbReference type="SAM" id="Phobius"/>
    </source>
</evidence>
<dbReference type="InterPro" id="IPR013783">
    <property type="entry name" value="Ig-like_fold"/>
</dbReference>
<dbReference type="AlphaFoldDB" id="A0A8H5ZV59"/>
<reference evidence="2 3" key="1">
    <citation type="submission" date="2019-04" db="EMBL/GenBank/DDBJ databases">
        <title>Aspergillus burnettii sp. nov., novel species from soil in southeast Queensland.</title>
        <authorList>
            <person name="Gilchrist C.L.M."/>
            <person name="Pitt J.I."/>
            <person name="Lange L."/>
            <person name="Lacey H.J."/>
            <person name="Vuong D."/>
            <person name="Midgley D.J."/>
            <person name="Greenfield P."/>
            <person name="Bradbury M."/>
            <person name="Lacey E."/>
            <person name="Busk P.K."/>
            <person name="Pilgaard B."/>
            <person name="Chooi Y.H."/>
            <person name="Piggott A.M."/>
        </authorList>
    </citation>
    <scope>NUCLEOTIDE SEQUENCE [LARGE SCALE GENOMIC DNA]</scope>
    <source>
        <strain evidence="2 3">FRR 5400</strain>
    </source>
</reference>
<accession>A0A8H5ZV59</accession>
<evidence type="ECO:0000313" key="2">
    <source>
        <dbReference type="EMBL" id="KAF5854885.1"/>
    </source>
</evidence>
<dbReference type="Pfam" id="PF15474">
    <property type="entry name" value="MU117"/>
    <property type="match status" value="1"/>
</dbReference>
<keyword evidence="1" id="KW-0812">Transmembrane</keyword>
<dbReference type="InterPro" id="IPR029167">
    <property type="entry name" value="Mug117"/>
</dbReference>
<dbReference type="Proteomes" id="UP000541154">
    <property type="component" value="Unassembled WGS sequence"/>
</dbReference>
<comment type="caution">
    <text evidence="2">The sequence shown here is derived from an EMBL/GenBank/DDBJ whole genome shotgun (WGS) entry which is preliminary data.</text>
</comment>
<sequence>MGAIKGGAPLNTDASSWLSGSAAVAVSGLSVSASDYTSAKFSWNAASNALGYYVYLGNSVIASVLSLITIITIGGLQPGASHAFHKTITNYHFSPGADLTTLQADILVPYAFVRLYIWNSVECEFEPIWDRVSNSKSMSISAPTSWSRALRYTNTVAHFPKALQPHRGRGTSTIDTSKFVIQAQGYNPLTNVFEPDPSAYDCKGSSINETGINQSGNCWGDHTRGCGVFIQGDASCSISGNDLWNDLQNIRKIGGCSKCGSFHREDGCLITINYVYQCDNHG</sequence>
<dbReference type="Gene3D" id="2.60.40.10">
    <property type="entry name" value="Immunoglobulins"/>
    <property type="match status" value="1"/>
</dbReference>
<proteinExistence type="predicted"/>
<feature type="transmembrane region" description="Helical" evidence="1">
    <location>
        <begin position="52"/>
        <end position="76"/>
    </location>
</feature>
<organism evidence="2 3">
    <name type="scientific">Petromyces alliaceus</name>
    <name type="common">Aspergillus alliaceus</name>
    <dbReference type="NCBI Taxonomy" id="209559"/>
    <lineage>
        <taxon>Eukaryota</taxon>
        <taxon>Fungi</taxon>
        <taxon>Dikarya</taxon>
        <taxon>Ascomycota</taxon>
        <taxon>Pezizomycotina</taxon>
        <taxon>Eurotiomycetes</taxon>
        <taxon>Eurotiomycetidae</taxon>
        <taxon>Eurotiales</taxon>
        <taxon>Aspergillaceae</taxon>
        <taxon>Aspergillus</taxon>
        <taxon>Aspergillus subgen. Circumdati</taxon>
    </lineage>
</organism>